<evidence type="ECO:0000256" key="5">
    <source>
        <dbReference type="ARBA" id="ARBA00020673"/>
    </source>
</evidence>
<evidence type="ECO:0000256" key="1">
    <source>
        <dbReference type="ARBA" id="ARBA00002978"/>
    </source>
</evidence>
<dbReference type="InterPro" id="IPR032816">
    <property type="entry name" value="VTT_dom"/>
</dbReference>
<evidence type="ECO:0000256" key="4">
    <source>
        <dbReference type="ARBA" id="ARBA00013533"/>
    </source>
</evidence>
<evidence type="ECO:0000313" key="14">
    <source>
        <dbReference type="Proteomes" id="UP000184267"/>
    </source>
</evidence>
<dbReference type="EMBL" id="MNAD01001375">
    <property type="protein sequence ID" value="OJT05830.1"/>
    <property type="molecule type" value="Genomic_DNA"/>
</dbReference>
<dbReference type="OrthoDB" id="166803at2759"/>
<feature type="region of interest" description="Disordered" evidence="10">
    <location>
        <begin position="537"/>
        <end position="556"/>
    </location>
</feature>
<comment type="similarity">
    <text evidence="3">Belongs to the TVP38/TMEM64 family.</text>
</comment>
<comment type="caution">
    <text evidence="13">The sequence shown here is derived from an EMBL/GenBank/DDBJ whole genome shotgun (WGS) entry which is preliminary data.</text>
</comment>
<feature type="transmembrane region" description="Helical" evidence="11">
    <location>
        <begin position="208"/>
        <end position="227"/>
    </location>
</feature>
<feature type="region of interest" description="Disordered" evidence="10">
    <location>
        <begin position="89"/>
        <end position="109"/>
    </location>
</feature>
<keyword evidence="8" id="KW-0333">Golgi apparatus</keyword>
<evidence type="ECO:0000256" key="11">
    <source>
        <dbReference type="SAM" id="Phobius"/>
    </source>
</evidence>
<dbReference type="Pfam" id="PF09335">
    <property type="entry name" value="VTT_dom"/>
    <property type="match status" value="1"/>
</dbReference>
<dbReference type="AlphaFoldDB" id="A0A1M2VE15"/>
<proteinExistence type="inferred from homology"/>
<dbReference type="OMA" id="ERICTIY"/>
<feature type="transmembrane region" description="Helical" evidence="11">
    <location>
        <begin position="279"/>
        <end position="303"/>
    </location>
</feature>
<evidence type="ECO:0000256" key="3">
    <source>
        <dbReference type="ARBA" id="ARBA00008640"/>
    </source>
</evidence>
<feature type="transmembrane region" description="Helical" evidence="11">
    <location>
        <begin position="248"/>
        <end position="267"/>
    </location>
</feature>
<gene>
    <name evidence="13" type="ORF">TRAPUB_3325</name>
</gene>
<evidence type="ECO:0000256" key="10">
    <source>
        <dbReference type="SAM" id="MobiDB-lite"/>
    </source>
</evidence>
<protein>
    <recommendedName>
        <fullName evidence="4">Golgi apparatus membrane protein TVP38</fullName>
    </recommendedName>
    <alternativeName>
        <fullName evidence="5">Golgi apparatus membrane protein tvp38</fullName>
    </alternativeName>
</protein>
<evidence type="ECO:0000256" key="2">
    <source>
        <dbReference type="ARBA" id="ARBA00004653"/>
    </source>
</evidence>
<keyword evidence="6 11" id="KW-0812">Transmembrane</keyword>
<name>A0A1M2VE15_TRAPU</name>
<dbReference type="PANTHER" id="PTHR47549">
    <property type="entry name" value="GOLGI APPARATUS MEMBRANE PROTEIN TVP38-RELATED"/>
    <property type="match status" value="1"/>
</dbReference>
<feature type="domain" description="VTT" evidence="12">
    <location>
        <begin position="268"/>
        <end position="381"/>
    </location>
</feature>
<evidence type="ECO:0000256" key="7">
    <source>
        <dbReference type="ARBA" id="ARBA00022989"/>
    </source>
</evidence>
<dbReference type="PANTHER" id="PTHR47549:SF2">
    <property type="entry name" value="GOLGI APPARATUS MEMBRANE PROTEIN TVP38"/>
    <property type="match status" value="1"/>
</dbReference>
<dbReference type="InterPro" id="IPR051076">
    <property type="entry name" value="Golgi_membrane_TVP38/TMEM64"/>
</dbReference>
<dbReference type="Proteomes" id="UP000184267">
    <property type="component" value="Unassembled WGS sequence"/>
</dbReference>
<comment type="function">
    <text evidence="1">Golgi membrane protein involved in vesicular trafficking and spindle migration.</text>
</comment>
<evidence type="ECO:0000256" key="9">
    <source>
        <dbReference type="ARBA" id="ARBA00023136"/>
    </source>
</evidence>
<accession>A0A1M2VE15</accession>
<evidence type="ECO:0000259" key="12">
    <source>
        <dbReference type="Pfam" id="PF09335"/>
    </source>
</evidence>
<evidence type="ECO:0000313" key="13">
    <source>
        <dbReference type="EMBL" id="OJT05830.1"/>
    </source>
</evidence>
<evidence type="ECO:0000256" key="6">
    <source>
        <dbReference type="ARBA" id="ARBA00022692"/>
    </source>
</evidence>
<organism evidence="13 14">
    <name type="scientific">Trametes pubescens</name>
    <name type="common">White-rot fungus</name>
    <dbReference type="NCBI Taxonomy" id="154538"/>
    <lineage>
        <taxon>Eukaryota</taxon>
        <taxon>Fungi</taxon>
        <taxon>Dikarya</taxon>
        <taxon>Basidiomycota</taxon>
        <taxon>Agaricomycotina</taxon>
        <taxon>Agaricomycetes</taxon>
        <taxon>Polyporales</taxon>
        <taxon>Polyporaceae</taxon>
        <taxon>Trametes</taxon>
    </lineage>
</organism>
<reference evidence="13 14" key="1">
    <citation type="submission" date="2016-10" db="EMBL/GenBank/DDBJ databases">
        <title>Genome sequence of the basidiomycete white-rot fungus Trametes pubescens.</title>
        <authorList>
            <person name="Makela M.R."/>
            <person name="Granchi Z."/>
            <person name="Peng M."/>
            <person name="De Vries R.P."/>
            <person name="Grigoriev I."/>
            <person name="Riley R."/>
            <person name="Hilden K."/>
        </authorList>
    </citation>
    <scope>NUCLEOTIDE SEQUENCE [LARGE SCALE GENOMIC DNA]</scope>
    <source>
        <strain evidence="13 14">FBCC735</strain>
    </source>
</reference>
<dbReference type="GO" id="GO:0000139">
    <property type="term" value="C:Golgi membrane"/>
    <property type="evidence" value="ECO:0007669"/>
    <property type="project" value="UniProtKB-SubCell"/>
</dbReference>
<sequence>MSWKKVLVWFSRQNRRPIGLSSGPLGCRTGRRERICTIYPGKKPRPENIVAHLQRRPAELRRLCKGAVPYGAGHAFPLFSGVADGRPRPEALVSSGPRSQSLELPPSMPGHAYPPVPATAIGFGRARDRGHKDSIPEYTVEVPSLAYSPNARGPSYDGDKEVGSVDVRAVLRTPSPTPSEAQVLASKTTLLGDWRRHLDWRRYANRRGMTTIAAVVGALLFVILFLVEQKKIVAWLQPFAHWMHDTPGGWVIPIAIMFVLSFPPLFGHEIIAVVCGDVWGVWIGFGIVAAGTLLGELGNFYAFKWFCSARGKRFEEKRLTWGLYAQVVREGGLVVPTIMRLTFIPGHLLTAIFSTCGMTVWGFFVSATLSLPKQLAVVYLGVAQNSGENQSTTSGIKAVVILATLAMTIVAMRHVNKKVDQVKGKVIYARQKARQAKMLRGEEPLPLDEELALRPTAPQDPSQKLPARASSSTGADAGGVAIHMPAPQRPAKAGRGGVGRLFGGRKKNESDVGLGGGSGGVDVNNIVEVELGDRHELRARRHTDDVQGAQPVGVRA</sequence>
<feature type="region of interest" description="Disordered" evidence="10">
    <location>
        <begin position="455"/>
        <end position="519"/>
    </location>
</feature>
<feature type="transmembrane region" description="Helical" evidence="11">
    <location>
        <begin position="395"/>
        <end position="415"/>
    </location>
</feature>
<keyword evidence="9 11" id="KW-0472">Membrane</keyword>
<feature type="transmembrane region" description="Helical" evidence="11">
    <location>
        <begin position="348"/>
        <end position="371"/>
    </location>
</feature>
<comment type="subcellular location">
    <subcellularLocation>
        <location evidence="2">Golgi apparatus membrane</location>
        <topology evidence="2">Multi-pass membrane protein</topology>
    </subcellularLocation>
</comment>
<dbReference type="STRING" id="154538.A0A1M2VE15"/>
<evidence type="ECO:0000256" key="8">
    <source>
        <dbReference type="ARBA" id="ARBA00023034"/>
    </source>
</evidence>
<keyword evidence="14" id="KW-1185">Reference proteome</keyword>
<keyword evidence="7 11" id="KW-1133">Transmembrane helix</keyword>